<evidence type="ECO:0000313" key="12">
    <source>
        <dbReference type="Proteomes" id="UP000600918"/>
    </source>
</evidence>
<dbReference type="Pfam" id="PF06271">
    <property type="entry name" value="RDD"/>
    <property type="match status" value="1"/>
</dbReference>
<dbReference type="GO" id="GO:0005525">
    <property type="term" value="F:GTP binding"/>
    <property type="evidence" value="ECO:0007669"/>
    <property type="project" value="UniProtKB-KW"/>
</dbReference>
<comment type="caution">
    <text evidence="11">The sequence shown here is derived from an EMBL/GenBank/DDBJ whole genome shotgun (WGS) entry which is preliminary data.</text>
</comment>
<keyword evidence="5 9" id="KW-1133">Transmembrane helix</keyword>
<evidence type="ECO:0000256" key="7">
    <source>
        <dbReference type="ARBA" id="ARBA00023136"/>
    </source>
</evidence>
<dbReference type="GO" id="GO:0016020">
    <property type="term" value="C:membrane"/>
    <property type="evidence" value="ECO:0007669"/>
    <property type="project" value="UniProtKB-SubCell"/>
</dbReference>
<feature type="region of interest" description="Disordered" evidence="8">
    <location>
        <begin position="84"/>
        <end position="104"/>
    </location>
</feature>
<organism evidence="11 12">
    <name type="scientific">Vespula pensylvanica</name>
    <name type="common">Western yellow jacket</name>
    <name type="synonym">Wasp</name>
    <dbReference type="NCBI Taxonomy" id="30213"/>
    <lineage>
        <taxon>Eukaryota</taxon>
        <taxon>Metazoa</taxon>
        <taxon>Ecdysozoa</taxon>
        <taxon>Arthropoda</taxon>
        <taxon>Hexapoda</taxon>
        <taxon>Insecta</taxon>
        <taxon>Pterygota</taxon>
        <taxon>Neoptera</taxon>
        <taxon>Endopterygota</taxon>
        <taxon>Hymenoptera</taxon>
        <taxon>Apocrita</taxon>
        <taxon>Aculeata</taxon>
        <taxon>Vespoidea</taxon>
        <taxon>Vespidae</taxon>
        <taxon>Vespinae</taxon>
        <taxon>Vespula</taxon>
    </lineage>
</organism>
<dbReference type="PROSITE" id="PS51420">
    <property type="entry name" value="RHO"/>
    <property type="match status" value="1"/>
</dbReference>
<sequence length="517" mass="59019">MANNKNEDQNEESLREDKDESKTNLENAKRSEYFTKLERWLYETYVWQSAAIMFPYYLMSNQVLNPLSGGTSLGSSVTLMTDAQRVPTTSSRQENNLQRQTGQQESTPLFQPFEGYEFRIPPVWKRMSAEFIDSTILFLLRISLSFALMDFFDYIGLEESKILQLNLPIDYKMSMEITYGAILLELINRIVICSFEAFWIQRGMNGRVGGTTPGKSIMGLRVVRCRSVLSLERADNPEVVYIYPATNLGFPLAFLRSLIKTVVLSSVFPICFGVFFFRFNRTGYDLICSSVVIEDPYRNFCTNSNEEKMSSSGDFGNPLRKFKLVFLGEQSVGKTSLITRFMYDSFDNTYQATIGIDFLSKTMYLEDRTVRLQLWDTAGQERFRSLIPSYIRDSTVAVVVYDITNANSFHQTSKWIDDVRTERGSDVIIMLVGNKTDLSDKRQVSTEEGERKAKELNVMFIETSAKAGYNVKQLFRRVAAALPGMDSTENKPPEDMQEVVLKDTPIELKASESSCAC</sequence>
<evidence type="ECO:0000256" key="4">
    <source>
        <dbReference type="ARBA" id="ARBA00022741"/>
    </source>
</evidence>
<name>A0A834NYQ3_VESPE</name>
<dbReference type="InterPro" id="IPR050227">
    <property type="entry name" value="Rab"/>
</dbReference>
<dbReference type="EMBL" id="JACSDY010000008">
    <property type="protein sequence ID" value="KAF7421584.1"/>
    <property type="molecule type" value="Genomic_DNA"/>
</dbReference>
<evidence type="ECO:0000256" key="1">
    <source>
        <dbReference type="ARBA" id="ARBA00004141"/>
    </source>
</evidence>
<feature type="transmembrane region" description="Helical" evidence="9">
    <location>
        <begin position="258"/>
        <end position="279"/>
    </location>
</feature>
<dbReference type="Pfam" id="PF00071">
    <property type="entry name" value="Ras"/>
    <property type="match status" value="1"/>
</dbReference>
<dbReference type="Proteomes" id="UP000600918">
    <property type="component" value="Unassembled WGS sequence"/>
</dbReference>
<comment type="similarity">
    <text evidence="2">Belongs to the small GTPase superfamily. Rab family.</text>
</comment>
<accession>A0A834NYQ3</accession>
<dbReference type="InterPro" id="IPR010432">
    <property type="entry name" value="RDD"/>
</dbReference>
<gene>
    <name evidence="11" type="ORF">H0235_009420</name>
</gene>
<evidence type="ECO:0000256" key="6">
    <source>
        <dbReference type="ARBA" id="ARBA00023134"/>
    </source>
</evidence>
<dbReference type="SUPFAM" id="SSF52540">
    <property type="entry name" value="P-loop containing nucleoside triphosphate hydrolases"/>
    <property type="match status" value="1"/>
</dbReference>
<dbReference type="SMART" id="SM00176">
    <property type="entry name" value="RAN"/>
    <property type="match status" value="1"/>
</dbReference>
<dbReference type="PROSITE" id="PS51419">
    <property type="entry name" value="RAB"/>
    <property type="match status" value="1"/>
</dbReference>
<dbReference type="Gene3D" id="3.40.50.300">
    <property type="entry name" value="P-loop containing nucleotide triphosphate hydrolases"/>
    <property type="match status" value="1"/>
</dbReference>
<feature type="compositionally biased region" description="Polar residues" evidence="8">
    <location>
        <begin position="86"/>
        <end position="104"/>
    </location>
</feature>
<dbReference type="CDD" id="cd01861">
    <property type="entry name" value="Rab6"/>
    <property type="match status" value="1"/>
</dbReference>
<feature type="domain" description="RDD" evidence="10">
    <location>
        <begin position="121"/>
        <end position="224"/>
    </location>
</feature>
<dbReference type="InterPro" id="IPR027417">
    <property type="entry name" value="P-loop_NTPase"/>
</dbReference>
<keyword evidence="12" id="KW-1185">Reference proteome</keyword>
<comment type="subcellular location">
    <subcellularLocation>
        <location evidence="1">Membrane</location>
        <topology evidence="1">Multi-pass membrane protein</topology>
    </subcellularLocation>
</comment>
<feature type="transmembrane region" description="Helical" evidence="9">
    <location>
        <begin position="177"/>
        <end position="199"/>
    </location>
</feature>
<feature type="region of interest" description="Disordered" evidence="8">
    <location>
        <begin position="1"/>
        <end position="23"/>
    </location>
</feature>
<dbReference type="NCBIfam" id="TIGR00231">
    <property type="entry name" value="small_GTP"/>
    <property type="match status" value="1"/>
</dbReference>
<protein>
    <recommendedName>
        <fullName evidence="10">RDD domain-containing protein</fullName>
    </recommendedName>
</protein>
<evidence type="ECO:0000313" key="11">
    <source>
        <dbReference type="EMBL" id="KAF7421584.1"/>
    </source>
</evidence>
<evidence type="ECO:0000256" key="8">
    <source>
        <dbReference type="SAM" id="MobiDB-lite"/>
    </source>
</evidence>
<dbReference type="AlphaFoldDB" id="A0A834NYQ3"/>
<evidence type="ECO:0000256" key="2">
    <source>
        <dbReference type="ARBA" id="ARBA00006270"/>
    </source>
</evidence>
<dbReference type="SMART" id="SM00173">
    <property type="entry name" value="RAS"/>
    <property type="match status" value="1"/>
</dbReference>
<proteinExistence type="inferred from homology"/>
<keyword evidence="6" id="KW-0342">GTP-binding</keyword>
<dbReference type="SMART" id="SM00175">
    <property type="entry name" value="RAB"/>
    <property type="match status" value="1"/>
</dbReference>
<dbReference type="PANTHER" id="PTHR47977">
    <property type="entry name" value="RAS-RELATED PROTEIN RAB"/>
    <property type="match status" value="1"/>
</dbReference>
<feature type="transmembrane region" description="Helical" evidence="9">
    <location>
        <begin position="135"/>
        <end position="157"/>
    </location>
</feature>
<evidence type="ECO:0000256" key="5">
    <source>
        <dbReference type="ARBA" id="ARBA00022989"/>
    </source>
</evidence>
<dbReference type="FunFam" id="3.40.50.300:FF:000139">
    <property type="entry name" value="ras-related protein Rab-6A isoform X1"/>
    <property type="match status" value="1"/>
</dbReference>
<dbReference type="SMART" id="SM00174">
    <property type="entry name" value="RHO"/>
    <property type="match status" value="1"/>
</dbReference>
<dbReference type="InterPro" id="IPR001806">
    <property type="entry name" value="Small_GTPase"/>
</dbReference>
<dbReference type="PROSITE" id="PS51421">
    <property type="entry name" value="RAS"/>
    <property type="match status" value="1"/>
</dbReference>
<keyword evidence="7 9" id="KW-0472">Membrane</keyword>
<reference evidence="11" key="1">
    <citation type="journal article" date="2020" name="G3 (Bethesda)">
        <title>High-Quality Assemblies for Three Invasive Social Wasps from the &lt;i&gt;Vespula&lt;/i&gt; Genus.</title>
        <authorList>
            <person name="Harrop T.W.R."/>
            <person name="Guhlin J."/>
            <person name="McLaughlin G.M."/>
            <person name="Permina E."/>
            <person name="Stockwell P."/>
            <person name="Gilligan J."/>
            <person name="Le Lec M.F."/>
            <person name="Gruber M.A.M."/>
            <person name="Quinn O."/>
            <person name="Lovegrove M."/>
            <person name="Duncan E.J."/>
            <person name="Remnant E.J."/>
            <person name="Van Eeckhoven J."/>
            <person name="Graham B."/>
            <person name="Knapp R.A."/>
            <person name="Langford K.W."/>
            <person name="Kronenberg Z."/>
            <person name="Press M.O."/>
            <person name="Eacker S.M."/>
            <person name="Wilson-Rankin E.E."/>
            <person name="Purcell J."/>
            <person name="Lester P.J."/>
            <person name="Dearden P.K."/>
        </authorList>
    </citation>
    <scope>NUCLEOTIDE SEQUENCE</scope>
    <source>
        <strain evidence="11">Volc-1</strain>
    </source>
</reference>
<keyword evidence="4" id="KW-0547">Nucleotide-binding</keyword>
<dbReference type="PRINTS" id="PR00449">
    <property type="entry name" value="RASTRNSFRMNG"/>
</dbReference>
<keyword evidence="3 9" id="KW-0812">Transmembrane</keyword>
<evidence type="ECO:0000259" key="10">
    <source>
        <dbReference type="Pfam" id="PF06271"/>
    </source>
</evidence>
<evidence type="ECO:0000256" key="9">
    <source>
        <dbReference type="SAM" id="Phobius"/>
    </source>
</evidence>
<dbReference type="InterPro" id="IPR005225">
    <property type="entry name" value="Small_GTP-bd"/>
</dbReference>
<dbReference type="GO" id="GO:0003924">
    <property type="term" value="F:GTPase activity"/>
    <property type="evidence" value="ECO:0007669"/>
    <property type="project" value="InterPro"/>
</dbReference>
<evidence type="ECO:0000256" key="3">
    <source>
        <dbReference type="ARBA" id="ARBA00022692"/>
    </source>
</evidence>